<evidence type="ECO:0000256" key="2">
    <source>
        <dbReference type="ARBA" id="ARBA00012513"/>
    </source>
</evidence>
<keyword evidence="7 13" id="KW-0547">Nucleotide-binding</keyword>
<keyword evidence="4" id="KW-0723">Serine/threonine-protein kinase</keyword>
<dbReference type="PANTHER" id="PTHR22984:SF25">
    <property type="entry name" value="PROTEIN KINASE DOMAIN-CONTAINING PROTEIN"/>
    <property type="match status" value="1"/>
</dbReference>
<evidence type="ECO:0000256" key="5">
    <source>
        <dbReference type="ARBA" id="ARBA00022553"/>
    </source>
</evidence>
<dbReference type="Gene3D" id="1.10.510.10">
    <property type="entry name" value="Transferase(Phosphotransferase) domain 1"/>
    <property type="match status" value="1"/>
</dbReference>
<dbReference type="InterPro" id="IPR011009">
    <property type="entry name" value="Kinase-like_dom_sf"/>
</dbReference>
<dbReference type="InterPro" id="IPR017441">
    <property type="entry name" value="Protein_kinase_ATP_BS"/>
</dbReference>
<feature type="domain" description="Protein kinase" evidence="14">
    <location>
        <begin position="32"/>
        <end position="316"/>
    </location>
</feature>
<evidence type="ECO:0000256" key="1">
    <source>
        <dbReference type="ARBA" id="ARBA00004192"/>
    </source>
</evidence>
<dbReference type="Proteomes" id="UP000114278">
    <property type="component" value="Segment"/>
</dbReference>
<dbReference type="KEGG" id="vg:19738711"/>
<evidence type="ECO:0000313" key="15">
    <source>
        <dbReference type="EMBL" id="CCV02499.1"/>
    </source>
</evidence>
<keyword evidence="6" id="KW-0808">Transferase</keyword>
<dbReference type="PROSITE" id="PS50011">
    <property type="entry name" value="PROTEIN_KINASE_DOM"/>
    <property type="match status" value="1"/>
</dbReference>
<proteinExistence type="predicted"/>
<dbReference type="EC" id="2.7.11.1" evidence="2"/>
<evidence type="ECO:0000256" key="12">
    <source>
        <dbReference type="ARBA" id="ARBA00048679"/>
    </source>
</evidence>
<evidence type="ECO:0000256" key="11">
    <source>
        <dbReference type="ARBA" id="ARBA00047899"/>
    </source>
</evidence>
<keyword evidence="9 13" id="KW-0067">ATP-binding</keyword>
<evidence type="ECO:0000256" key="8">
    <source>
        <dbReference type="ARBA" id="ARBA00022777"/>
    </source>
</evidence>
<evidence type="ECO:0000259" key="14">
    <source>
        <dbReference type="PROSITE" id="PS50011"/>
    </source>
</evidence>
<keyword evidence="10" id="KW-1035">Host cytoplasm</keyword>
<dbReference type="GO" id="GO:0004674">
    <property type="term" value="F:protein serine/threonine kinase activity"/>
    <property type="evidence" value="ECO:0007669"/>
    <property type="project" value="UniProtKB-KW"/>
</dbReference>
<dbReference type="PROSITE" id="PS00107">
    <property type="entry name" value="PROTEIN_KINASE_ATP"/>
    <property type="match status" value="1"/>
</dbReference>
<dbReference type="PROSITE" id="PS00108">
    <property type="entry name" value="PROTEIN_KINASE_ST"/>
    <property type="match status" value="1"/>
</dbReference>
<dbReference type="GO" id="GO:0030430">
    <property type="term" value="C:host cell cytoplasm"/>
    <property type="evidence" value="ECO:0007669"/>
    <property type="project" value="UniProtKB-SubCell"/>
</dbReference>
<evidence type="ECO:0000256" key="9">
    <source>
        <dbReference type="ARBA" id="ARBA00022840"/>
    </source>
</evidence>
<reference evidence="15 16" key="1">
    <citation type="journal article" date="2014" name="J. Gen. Virol.">
        <title>Genome sequence of a crustacean iridovirus, IIV31, isolated from the pill bug, Armadillidium vulgare.</title>
        <authorList>
            <person name="Piegu B."/>
            <person name="Guizard S."/>
            <person name="Yeping T."/>
            <person name="Cruaud C."/>
            <person name="Asgari S."/>
            <person name="Bideshi D.K."/>
            <person name="Federici B.A."/>
            <person name="Bigot Y."/>
        </authorList>
    </citation>
    <scope>NUCLEOTIDE SEQUENCE [LARGE SCALE GENOMIC DNA]</scope>
</reference>
<dbReference type="PANTHER" id="PTHR22984">
    <property type="entry name" value="SERINE/THREONINE-PROTEIN KINASE PIM"/>
    <property type="match status" value="1"/>
</dbReference>
<evidence type="ECO:0000256" key="6">
    <source>
        <dbReference type="ARBA" id="ARBA00022679"/>
    </source>
</evidence>
<evidence type="ECO:0000256" key="4">
    <source>
        <dbReference type="ARBA" id="ARBA00022527"/>
    </source>
</evidence>
<dbReference type="GeneID" id="19738711"/>
<dbReference type="OrthoDB" id="8955at10239"/>
<keyword evidence="5" id="KW-0597">Phosphoprotein</keyword>
<evidence type="ECO:0000313" key="16">
    <source>
        <dbReference type="Proteomes" id="UP000114278"/>
    </source>
</evidence>
<feature type="binding site" evidence="13">
    <location>
        <position position="70"/>
    </location>
    <ligand>
        <name>ATP</name>
        <dbReference type="ChEBI" id="CHEBI:30616"/>
    </ligand>
</feature>
<evidence type="ECO:0000256" key="3">
    <source>
        <dbReference type="ARBA" id="ARBA00016885"/>
    </source>
</evidence>
<dbReference type="EMBL" id="HF920637">
    <property type="protein sequence ID" value="CCV02499.1"/>
    <property type="molecule type" value="Genomic_DNA"/>
</dbReference>
<dbReference type="SMART" id="SM00220">
    <property type="entry name" value="S_TKc"/>
    <property type="match status" value="1"/>
</dbReference>
<evidence type="ECO:0000256" key="10">
    <source>
        <dbReference type="ARBA" id="ARBA00023200"/>
    </source>
</evidence>
<dbReference type="Pfam" id="PF00069">
    <property type="entry name" value="Pkinase"/>
    <property type="match status" value="1"/>
</dbReference>
<dbReference type="RefSeq" id="YP_009046741.1">
    <property type="nucleotide sequence ID" value="NC_024451.1"/>
</dbReference>
<dbReference type="PIRSF" id="PIRSF037993">
    <property type="entry name" value="STPK_Pim-1"/>
    <property type="match status" value="1"/>
</dbReference>
<dbReference type="InterPro" id="IPR008271">
    <property type="entry name" value="Ser/Thr_kinase_AS"/>
</dbReference>
<evidence type="ECO:0000256" key="13">
    <source>
        <dbReference type="PROSITE-ProRule" id="PRU10141"/>
    </source>
</evidence>
<keyword evidence="8" id="KW-0418">Kinase</keyword>
<comment type="catalytic activity">
    <reaction evidence="12">
        <text>L-seryl-[protein] + ATP = O-phospho-L-seryl-[protein] + ADP + H(+)</text>
        <dbReference type="Rhea" id="RHEA:17989"/>
        <dbReference type="Rhea" id="RHEA-COMP:9863"/>
        <dbReference type="Rhea" id="RHEA-COMP:11604"/>
        <dbReference type="ChEBI" id="CHEBI:15378"/>
        <dbReference type="ChEBI" id="CHEBI:29999"/>
        <dbReference type="ChEBI" id="CHEBI:30616"/>
        <dbReference type="ChEBI" id="CHEBI:83421"/>
        <dbReference type="ChEBI" id="CHEBI:456216"/>
        <dbReference type="EC" id="2.7.11.1"/>
    </reaction>
</comment>
<dbReference type="GO" id="GO:0005524">
    <property type="term" value="F:ATP binding"/>
    <property type="evidence" value="ECO:0007669"/>
    <property type="project" value="UniProtKB-UniRule"/>
</dbReference>
<dbReference type="SUPFAM" id="SSF56112">
    <property type="entry name" value="Protein kinase-like (PK-like)"/>
    <property type="match status" value="1"/>
</dbReference>
<comment type="subcellular location">
    <subcellularLocation>
        <location evidence="1">Host cytoplasm</location>
    </subcellularLocation>
</comment>
<dbReference type="InterPro" id="IPR017348">
    <property type="entry name" value="PIM1/2/3"/>
</dbReference>
<organism evidence="15 16">
    <name type="scientific">Armadillidium vulgare iridescent virus</name>
    <dbReference type="NCBI Taxonomy" id="72201"/>
    <lineage>
        <taxon>Viruses</taxon>
        <taxon>Varidnaviria</taxon>
        <taxon>Bamfordvirae</taxon>
        <taxon>Nucleocytoviricota</taxon>
        <taxon>Megaviricetes</taxon>
        <taxon>Pimascovirales</taxon>
        <taxon>Pimascovirales incertae sedis</taxon>
        <taxon>Iridoviridae</taxon>
        <taxon>Betairidovirinae</taxon>
        <taxon>Iridovirus</taxon>
        <taxon>Iridovirus armadillidium1</taxon>
        <taxon>Invertebrate iridescent virus 31</taxon>
    </lineage>
</organism>
<gene>
    <name evidence="15" type="primary">127R</name>
    <name evidence="15" type="ORF">IIV31_127R</name>
</gene>
<protein>
    <recommendedName>
        <fullName evidence="3">Serine/threonine-protein kinase 1</fullName>
        <ecNumber evidence="2">2.7.11.1</ecNumber>
    </recommendedName>
</protein>
<keyword evidence="16" id="KW-1185">Reference proteome</keyword>
<evidence type="ECO:0000256" key="7">
    <source>
        <dbReference type="ARBA" id="ARBA00022741"/>
    </source>
</evidence>
<comment type="catalytic activity">
    <reaction evidence="11">
        <text>L-threonyl-[protein] + ATP = O-phospho-L-threonyl-[protein] + ADP + H(+)</text>
        <dbReference type="Rhea" id="RHEA:46608"/>
        <dbReference type="Rhea" id="RHEA-COMP:11060"/>
        <dbReference type="Rhea" id="RHEA-COMP:11605"/>
        <dbReference type="ChEBI" id="CHEBI:15378"/>
        <dbReference type="ChEBI" id="CHEBI:30013"/>
        <dbReference type="ChEBI" id="CHEBI:30616"/>
        <dbReference type="ChEBI" id="CHEBI:61977"/>
        <dbReference type="ChEBI" id="CHEBI:456216"/>
        <dbReference type="EC" id="2.7.11.1"/>
    </reaction>
</comment>
<sequence length="318" mass="36860">MNRLKKRFLKYEDMNIEIIRNEERVRSSLQDFKIGEVLGQGGFGTVYSGIEISTGVEFALKEISIRAIRKEKKRSFEDPYLPFEIIALKQLYGVDGVIKLFDWFYINQTIDSFKKGESQGDFIVACVIVLEKPEKCQDLFDYLTQNHPIGFETIKTIFKQVIEISLACCDNEIYHRDLKDENILIYGLGNGSGKELKIRLIDFGGAAFAQEEPYTDFAGTIVFNPPEVFLKERYFGDKATVWSLGILLYDMVFGDVPWQTKEEVIRGSLYFPESQKAMRGNNVTEYRKITNLIQQCLSKKENDRIDLKDILKHKWFLD</sequence>
<dbReference type="InterPro" id="IPR051138">
    <property type="entry name" value="PIM_Ser/Thr_kinase"/>
</dbReference>
<dbReference type="InterPro" id="IPR000719">
    <property type="entry name" value="Prot_kinase_dom"/>
</dbReference>
<accession>A0A068QLQ7</accession>
<name>A0A068QLQ7_9VIRU</name>
<dbReference type="Gene3D" id="3.30.200.20">
    <property type="entry name" value="Phosphorylase Kinase, domain 1"/>
    <property type="match status" value="1"/>
</dbReference>